<dbReference type="RefSeq" id="WP_100257546.1">
    <property type="nucleotide sequence ID" value="NZ_CP011797.1"/>
</dbReference>
<feature type="region of interest" description="Disordered" evidence="9">
    <location>
        <begin position="1"/>
        <end position="43"/>
    </location>
</feature>
<evidence type="ECO:0000256" key="5">
    <source>
        <dbReference type="ARBA" id="ARBA00023015"/>
    </source>
</evidence>
<reference evidence="11 12" key="1">
    <citation type="journal article" date="2017" name="Environ. Microbiol.">
        <title>Genomic and physiological analyses of 'Reinekea forsetii' reveal a versatile opportunistic lifestyle during spring algae blooms.</title>
        <authorList>
            <person name="Avci B."/>
            <person name="Hahnke R.L."/>
            <person name="Chafee M."/>
            <person name="Fischer T."/>
            <person name="Gruber-Vodicka H."/>
            <person name="Tegetmeyer H.E."/>
            <person name="Harder J."/>
            <person name="Fuchs B.M."/>
            <person name="Amann R.I."/>
            <person name="Teeling H."/>
        </authorList>
    </citation>
    <scope>NUCLEOTIDE SEQUENCE [LARGE SCALE GENOMIC DNA]</scope>
    <source>
        <strain evidence="11 12">Hel1_31_D35</strain>
    </source>
</reference>
<keyword evidence="12" id="KW-1185">Reference proteome</keyword>
<dbReference type="Proteomes" id="UP000229757">
    <property type="component" value="Chromosome"/>
</dbReference>
<protein>
    <recommendedName>
        <fullName evidence="2">Negative regulator of flagellin synthesis</fullName>
    </recommendedName>
    <alternativeName>
        <fullName evidence="8">Anti-sigma-28 factor</fullName>
    </alternativeName>
</protein>
<comment type="similarity">
    <text evidence="1">Belongs to the FlgM family.</text>
</comment>
<dbReference type="InterPro" id="IPR007412">
    <property type="entry name" value="FlgM"/>
</dbReference>
<dbReference type="GO" id="GO:0044781">
    <property type="term" value="P:bacterial-type flagellum organization"/>
    <property type="evidence" value="ECO:0007669"/>
    <property type="project" value="UniProtKB-KW"/>
</dbReference>
<keyword evidence="6" id="KW-0804">Transcription</keyword>
<name>A0A2K8KVN2_9GAMM</name>
<keyword evidence="4" id="KW-1005">Bacterial flagellum biogenesis</keyword>
<keyword evidence="3" id="KW-0678">Repressor</keyword>
<keyword evidence="5" id="KW-0805">Transcription regulation</keyword>
<dbReference type="InterPro" id="IPR031316">
    <property type="entry name" value="FlgM_C"/>
</dbReference>
<evidence type="ECO:0000313" key="11">
    <source>
        <dbReference type="EMBL" id="ATX77274.1"/>
    </source>
</evidence>
<evidence type="ECO:0000256" key="8">
    <source>
        <dbReference type="ARBA" id="ARBA00030117"/>
    </source>
</evidence>
<dbReference type="OrthoDB" id="7064195at2"/>
<dbReference type="NCBIfam" id="TIGR03824">
    <property type="entry name" value="FlgM_jcvi"/>
    <property type="match status" value="1"/>
</dbReference>
<proteinExistence type="inferred from homology"/>
<evidence type="ECO:0000256" key="2">
    <source>
        <dbReference type="ARBA" id="ARBA00017823"/>
    </source>
</evidence>
<feature type="compositionally biased region" description="Polar residues" evidence="9">
    <location>
        <begin position="29"/>
        <end position="38"/>
    </location>
</feature>
<feature type="compositionally biased region" description="Polar residues" evidence="9">
    <location>
        <begin position="1"/>
        <end position="18"/>
    </location>
</feature>
<keyword evidence="11" id="KW-0969">Cilium</keyword>
<organism evidence="11 12">
    <name type="scientific">Reinekea forsetii</name>
    <dbReference type="NCBI Taxonomy" id="1336806"/>
    <lineage>
        <taxon>Bacteria</taxon>
        <taxon>Pseudomonadati</taxon>
        <taxon>Pseudomonadota</taxon>
        <taxon>Gammaproteobacteria</taxon>
        <taxon>Oceanospirillales</taxon>
        <taxon>Saccharospirillaceae</taxon>
        <taxon>Reinekea</taxon>
    </lineage>
</organism>
<evidence type="ECO:0000256" key="7">
    <source>
        <dbReference type="ARBA" id="ARBA00024739"/>
    </source>
</evidence>
<dbReference type="KEGG" id="rfo:REIFOR_02140"/>
<dbReference type="AlphaFoldDB" id="A0A2K8KVN2"/>
<comment type="function">
    <text evidence="7">Responsible for the coupling of flagellin expression to flagellar assembly by preventing expression of the flagellin genes when a component of the middle class of proteins is defective. It negatively regulates flagellar genes by inhibiting the activity of FliA by directly binding to FliA.</text>
</comment>
<dbReference type="GO" id="GO:0045892">
    <property type="term" value="P:negative regulation of DNA-templated transcription"/>
    <property type="evidence" value="ECO:0007669"/>
    <property type="project" value="InterPro"/>
</dbReference>
<dbReference type="SUPFAM" id="SSF101498">
    <property type="entry name" value="Anti-sigma factor FlgM"/>
    <property type="match status" value="1"/>
</dbReference>
<sequence>MPINVNGPSTNALGTNKPQKNDAAEQATVAKSGNGTNHASREDVVELSDRGRVLEAVVSKVHQMPDTDQAKIDRIRSAITNGEYKIDYDKLAAAFSRFEAGL</sequence>
<evidence type="ECO:0000256" key="3">
    <source>
        <dbReference type="ARBA" id="ARBA00022491"/>
    </source>
</evidence>
<evidence type="ECO:0000256" key="6">
    <source>
        <dbReference type="ARBA" id="ARBA00023163"/>
    </source>
</evidence>
<evidence type="ECO:0000256" key="9">
    <source>
        <dbReference type="SAM" id="MobiDB-lite"/>
    </source>
</evidence>
<evidence type="ECO:0000256" key="4">
    <source>
        <dbReference type="ARBA" id="ARBA00022795"/>
    </source>
</evidence>
<dbReference type="Pfam" id="PF04316">
    <property type="entry name" value="FlgM"/>
    <property type="match status" value="1"/>
</dbReference>
<evidence type="ECO:0000313" key="12">
    <source>
        <dbReference type="Proteomes" id="UP000229757"/>
    </source>
</evidence>
<accession>A0A2K8KVN2</accession>
<dbReference type="EMBL" id="CP011797">
    <property type="protein sequence ID" value="ATX77274.1"/>
    <property type="molecule type" value="Genomic_DNA"/>
</dbReference>
<feature type="domain" description="Anti-sigma-28 factor FlgM C-terminal" evidence="10">
    <location>
        <begin position="43"/>
        <end position="93"/>
    </location>
</feature>
<keyword evidence="11" id="KW-0966">Cell projection</keyword>
<evidence type="ECO:0000259" key="10">
    <source>
        <dbReference type="Pfam" id="PF04316"/>
    </source>
</evidence>
<dbReference type="InterPro" id="IPR035890">
    <property type="entry name" value="Anti-sigma-28_factor_FlgM_sf"/>
</dbReference>
<evidence type="ECO:0000256" key="1">
    <source>
        <dbReference type="ARBA" id="ARBA00005322"/>
    </source>
</evidence>
<gene>
    <name evidence="11" type="primary">glgM</name>
    <name evidence="11" type="ORF">REIFOR_02140</name>
</gene>
<keyword evidence="11" id="KW-0282">Flagellum</keyword>